<gene>
    <name evidence="3" type="ORF">SAMN04488024_101355</name>
</gene>
<name>A0A1G6J744_9SPHI</name>
<evidence type="ECO:0000313" key="4">
    <source>
        <dbReference type="Proteomes" id="UP000199455"/>
    </source>
</evidence>
<sequence length="468" mass="53806">MMKITLTLTFFLLLSISAFTQSSTSQIPITEVFSANGKFSLKSFSYDDEFPTTRGKSIVYKGDKKVYEINRSFDVYTFGQYFLTISNDGSTIAYLANATYSDDGFKNVVIYKNGKRVQAYTTKEFSSCNPDVERCQLFYNNSAIVVDNQQSKPGFPVFKTGTTAEEKFLNQQYVMNDQDTIYCVDSKKIVTVYDLKKCEIVKKVPFESVYQKLKDLKPAIPKTDFFEYAYKYIPDFVILKTQKNLALEMEEKIGLKYVGINTPDFFDYKIYRITLAGYLNKNGNFEIDTLSCPKDIDEDKIRKIMTANIFDASFLSEKTEKQYFKFFSGGFRNPVDSLAKQELLVEKEAQKKERVRRLTLDSINHIYIPVNLNDCFLQLDKILKPIDKETIKNYKSSGEMLGLHHGLGMWIRNNWGLWGGSRLQVYFGQRGFSEPDGVSGIILDGYYDWIKGETSGGAKFEQKYPVKN</sequence>
<dbReference type="Pfam" id="PF20594">
    <property type="entry name" value="DUF6794"/>
    <property type="match status" value="1"/>
</dbReference>
<dbReference type="RefSeq" id="WP_090763777.1">
    <property type="nucleotide sequence ID" value="NZ_FMZH01000001.1"/>
</dbReference>
<dbReference type="AlphaFoldDB" id="A0A1G6J744"/>
<reference evidence="4" key="1">
    <citation type="submission" date="2016-10" db="EMBL/GenBank/DDBJ databases">
        <authorList>
            <person name="Varghese N."/>
            <person name="Submissions S."/>
        </authorList>
    </citation>
    <scope>NUCLEOTIDE SEQUENCE [LARGE SCALE GENOMIC DNA]</scope>
    <source>
        <strain evidence="4">DSM 18609</strain>
    </source>
</reference>
<keyword evidence="1" id="KW-0732">Signal</keyword>
<feature type="domain" description="DUF6794" evidence="2">
    <location>
        <begin position="368"/>
        <end position="449"/>
    </location>
</feature>
<evidence type="ECO:0000256" key="1">
    <source>
        <dbReference type="SAM" id="SignalP"/>
    </source>
</evidence>
<keyword evidence="4" id="KW-1185">Reference proteome</keyword>
<dbReference type="EMBL" id="FMZH01000001">
    <property type="protein sequence ID" value="SDC14165.1"/>
    <property type="molecule type" value="Genomic_DNA"/>
</dbReference>
<dbReference type="Proteomes" id="UP000199455">
    <property type="component" value="Unassembled WGS sequence"/>
</dbReference>
<feature type="signal peptide" evidence="1">
    <location>
        <begin position="1"/>
        <end position="20"/>
    </location>
</feature>
<evidence type="ECO:0000259" key="2">
    <source>
        <dbReference type="Pfam" id="PF20594"/>
    </source>
</evidence>
<organism evidence="3 4">
    <name type="scientific">Pedobacter soli</name>
    <dbReference type="NCBI Taxonomy" id="390242"/>
    <lineage>
        <taxon>Bacteria</taxon>
        <taxon>Pseudomonadati</taxon>
        <taxon>Bacteroidota</taxon>
        <taxon>Sphingobacteriia</taxon>
        <taxon>Sphingobacteriales</taxon>
        <taxon>Sphingobacteriaceae</taxon>
        <taxon>Pedobacter</taxon>
    </lineage>
</organism>
<accession>A0A1G6J744</accession>
<feature type="chain" id="PRO_5011677798" description="DUF6794 domain-containing protein" evidence="1">
    <location>
        <begin position="21"/>
        <end position="468"/>
    </location>
</feature>
<protein>
    <recommendedName>
        <fullName evidence="2">DUF6794 domain-containing protein</fullName>
    </recommendedName>
</protein>
<proteinExistence type="predicted"/>
<evidence type="ECO:0000313" key="3">
    <source>
        <dbReference type="EMBL" id="SDC14165.1"/>
    </source>
</evidence>
<dbReference type="InterPro" id="IPR046744">
    <property type="entry name" value="DUF6794"/>
</dbReference>